<evidence type="ECO:0000313" key="2">
    <source>
        <dbReference type="EMBL" id="MBW93518.1"/>
    </source>
</evidence>
<feature type="region of interest" description="Disordered" evidence="1">
    <location>
        <begin position="1"/>
        <end position="21"/>
    </location>
</feature>
<protein>
    <submittedName>
        <fullName evidence="2">Uncharacterized protein</fullName>
    </submittedName>
</protein>
<evidence type="ECO:0000256" key="1">
    <source>
        <dbReference type="SAM" id="MobiDB-lite"/>
    </source>
</evidence>
<organism evidence="2">
    <name type="scientific">Rhizophora mucronata</name>
    <name type="common">Asiatic mangrove</name>
    <dbReference type="NCBI Taxonomy" id="61149"/>
    <lineage>
        <taxon>Eukaryota</taxon>
        <taxon>Viridiplantae</taxon>
        <taxon>Streptophyta</taxon>
        <taxon>Embryophyta</taxon>
        <taxon>Tracheophyta</taxon>
        <taxon>Spermatophyta</taxon>
        <taxon>Magnoliopsida</taxon>
        <taxon>eudicotyledons</taxon>
        <taxon>Gunneridae</taxon>
        <taxon>Pentapetalae</taxon>
        <taxon>rosids</taxon>
        <taxon>fabids</taxon>
        <taxon>Malpighiales</taxon>
        <taxon>Rhizophoraceae</taxon>
        <taxon>Rhizophora</taxon>
    </lineage>
</organism>
<reference evidence="2" key="1">
    <citation type="submission" date="2018-02" db="EMBL/GenBank/DDBJ databases">
        <title>Rhizophora mucronata_Transcriptome.</title>
        <authorList>
            <person name="Meera S.P."/>
            <person name="Sreeshan A."/>
            <person name="Augustine A."/>
        </authorList>
    </citation>
    <scope>NUCLEOTIDE SEQUENCE</scope>
    <source>
        <tissue evidence="2">Leaf</tissue>
    </source>
</reference>
<name>A0A2P2JJA0_RHIMU</name>
<accession>A0A2P2JJA0</accession>
<dbReference type="EMBL" id="GGEC01013035">
    <property type="protein sequence ID" value="MBW93518.1"/>
    <property type="molecule type" value="Transcribed_RNA"/>
</dbReference>
<proteinExistence type="predicted"/>
<feature type="compositionally biased region" description="Polar residues" evidence="1">
    <location>
        <begin position="1"/>
        <end position="17"/>
    </location>
</feature>
<sequence>MQHRLSLSNPKNMNPSNEKGKEINDTQFILPSACNNPRLLLLFRLQQFNIPKQLKFIAIQFQVLNPHASITPL</sequence>
<dbReference type="AlphaFoldDB" id="A0A2P2JJA0"/>